<sequence>MRHRRLRLVCGSVLTGLAILLAPLAVVAVWVDSVITDTDRYVATVAPIPRDPVVRQELTVRLTEWITEGAGNEEVTSALATTLRRNGAPPSVVEQARALSDQDQARIAEVVRGVVERAVTTEGFAGVWEDANRRAHTAVVQALTGEGGSAVAIRDGTVTLDVGTLLDAARKELADAGFDVPPTTGLDRSIVLVEADRLDAAQRLTRLLDDVGGRLPVLVAALAALAVWTTPARRRTLTVLGTGVALMMASLLVALDRLRSAYLDSVPAESRTRRAAAVFHDSLFHPLQDTTRTTLLAATALVAVCCLRAAVARRSRTPRRPSARGAAPVSRTRPPVARASSGPAAVAVAVAAVVLTGLLALTRTAPGPGTAPPGTRLAGHAQGEVQRPGDGPPVRPPSRR</sequence>
<keyword evidence="4" id="KW-1185">Reference proteome</keyword>
<reference evidence="3 4" key="1">
    <citation type="submission" date="2020-09" db="EMBL/GenBank/DDBJ databases">
        <title>Biosynthesis of the nuclear factor of activated T cells inhibitor NFAT-133 and its congeners in Streptomyces pactum.</title>
        <authorList>
            <person name="Zhou W."/>
            <person name="Posri P."/>
            <person name="Abugrain M.E."/>
            <person name="Weisberg A.J."/>
            <person name="Chang J.H."/>
            <person name="Mahmud T."/>
        </authorList>
    </citation>
    <scope>NUCLEOTIDE SEQUENCE [LARGE SCALE GENOMIC DNA]</scope>
    <source>
        <strain evidence="3 4">ATCC 27456</strain>
    </source>
</reference>
<evidence type="ECO:0000256" key="1">
    <source>
        <dbReference type="SAM" id="MobiDB-lite"/>
    </source>
</evidence>
<feature type="transmembrane region" description="Helical" evidence="2">
    <location>
        <begin position="237"/>
        <end position="255"/>
    </location>
</feature>
<feature type="compositionally biased region" description="Pro residues" evidence="1">
    <location>
        <begin position="390"/>
        <end position="400"/>
    </location>
</feature>
<feature type="compositionally biased region" description="Low complexity" evidence="1">
    <location>
        <begin position="323"/>
        <end position="341"/>
    </location>
</feature>
<organism evidence="3 4">
    <name type="scientific">Streptomyces pactum</name>
    <dbReference type="NCBI Taxonomy" id="68249"/>
    <lineage>
        <taxon>Bacteria</taxon>
        <taxon>Bacillati</taxon>
        <taxon>Actinomycetota</taxon>
        <taxon>Actinomycetes</taxon>
        <taxon>Kitasatosporales</taxon>
        <taxon>Streptomycetaceae</taxon>
        <taxon>Streptomyces</taxon>
    </lineage>
</organism>
<evidence type="ECO:0000256" key="2">
    <source>
        <dbReference type="SAM" id="Phobius"/>
    </source>
</evidence>
<feature type="compositionally biased region" description="Low complexity" evidence="1">
    <location>
        <begin position="364"/>
        <end position="379"/>
    </location>
</feature>
<name>A0ABS0NDW7_9ACTN</name>
<comment type="caution">
    <text evidence="3">The sequence shown here is derived from an EMBL/GenBank/DDBJ whole genome shotgun (WGS) entry which is preliminary data.</text>
</comment>
<feature type="transmembrane region" description="Helical" evidence="2">
    <location>
        <begin position="293"/>
        <end position="311"/>
    </location>
</feature>
<evidence type="ECO:0000313" key="3">
    <source>
        <dbReference type="EMBL" id="MBH5333370.1"/>
    </source>
</evidence>
<dbReference type="EMBL" id="JACYXC010000001">
    <property type="protein sequence ID" value="MBH5333370.1"/>
    <property type="molecule type" value="Genomic_DNA"/>
</dbReference>
<protein>
    <recommendedName>
        <fullName evidence="5">Integral membrane protein</fullName>
    </recommendedName>
</protein>
<feature type="region of interest" description="Disordered" evidence="1">
    <location>
        <begin position="315"/>
        <end position="341"/>
    </location>
</feature>
<keyword evidence="2" id="KW-1133">Transmembrane helix</keyword>
<dbReference type="RefSeq" id="WP_197987199.1">
    <property type="nucleotide sequence ID" value="NZ_JACYXC010000001.1"/>
</dbReference>
<feature type="transmembrane region" description="Helical" evidence="2">
    <location>
        <begin position="341"/>
        <end position="361"/>
    </location>
</feature>
<dbReference type="Proteomes" id="UP000807371">
    <property type="component" value="Unassembled WGS sequence"/>
</dbReference>
<evidence type="ECO:0000313" key="4">
    <source>
        <dbReference type="Proteomes" id="UP000807371"/>
    </source>
</evidence>
<feature type="transmembrane region" description="Helical" evidence="2">
    <location>
        <begin position="211"/>
        <end position="230"/>
    </location>
</feature>
<keyword evidence="2" id="KW-0812">Transmembrane</keyword>
<keyword evidence="2" id="KW-0472">Membrane</keyword>
<evidence type="ECO:0008006" key="5">
    <source>
        <dbReference type="Google" id="ProtNLM"/>
    </source>
</evidence>
<gene>
    <name evidence="3" type="ORF">IHE55_00550</name>
</gene>
<accession>A0ABS0NDW7</accession>
<proteinExistence type="predicted"/>
<feature type="region of interest" description="Disordered" evidence="1">
    <location>
        <begin position="364"/>
        <end position="400"/>
    </location>
</feature>